<dbReference type="EMBL" id="JAULSV010000007">
    <property type="protein sequence ID" value="KAK0639825.1"/>
    <property type="molecule type" value="Genomic_DNA"/>
</dbReference>
<keyword evidence="3" id="KW-1185">Reference proteome</keyword>
<dbReference type="Proteomes" id="UP001174936">
    <property type="component" value="Unassembled WGS sequence"/>
</dbReference>
<evidence type="ECO:0000313" key="2">
    <source>
        <dbReference type="EMBL" id="KAK0639825.1"/>
    </source>
</evidence>
<feature type="domain" description="DUF7730" evidence="1">
    <location>
        <begin position="45"/>
        <end position="243"/>
    </location>
</feature>
<name>A0AA39XVH1_9PEZI</name>
<dbReference type="InterPro" id="IPR038883">
    <property type="entry name" value="AN11006-like"/>
</dbReference>
<organism evidence="2 3">
    <name type="scientific">Cercophora newfieldiana</name>
    <dbReference type="NCBI Taxonomy" id="92897"/>
    <lineage>
        <taxon>Eukaryota</taxon>
        <taxon>Fungi</taxon>
        <taxon>Dikarya</taxon>
        <taxon>Ascomycota</taxon>
        <taxon>Pezizomycotina</taxon>
        <taxon>Sordariomycetes</taxon>
        <taxon>Sordariomycetidae</taxon>
        <taxon>Sordariales</taxon>
        <taxon>Lasiosphaeriaceae</taxon>
        <taxon>Cercophora</taxon>
    </lineage>
</organism>
<evidence type="ECO:0000259" key="1">
    <source>
        <dbReference type="Pfam" id="PF24864"/>
    </source>
</evidence>
<dbReference type="PANTHER" id="PTHR42085">
    <property type="entry name" value="F-BOX DOMAIN-CONTAINING PROTEIN"/>
    <property type="match status" value="1"/>
</dbReference>
<accession>A0AA39XVH1</accession>
<comment type="caution">
    <text evidence="2">The sequence shown here is derived from an EMBL/GenBank/DDBJ whole genome shotgun (WGS) entry which is preliminary data.</text>
</comment>
<sequence length="289" mass="32881">MMAVGILLPPQMALPMPTKSMALSIPTTTHFTPTQQPAPPKKTGFLDLPWEIRTMIYSHYLPSTRTTPIDRLAKDLTKSQLCQNRNQRTQWSRINTRYHHIRNLLLVSRQVYYEVLGELLDRYRISIPNIFTLKSNSTPARQLEAVFTDLVRRKGQTIRHLEVDVNPSHIVPATSRSVVTTTKAPSGDLSASIADLDLNRDVWDVLLPGLASLKINASPARLSEEWASKILAILQYVDARVTDRCVVEVHASVKQDRTLIEQAMRHPRLKVVVQAEEEEEWWELHGSPD</sequence>
<dbReference type="PANTHER" id="PTHR42085:SF2">
    <property type="entry name" value="F-BOX DOMAIN-CONTAINING PROTEIN"/>
    <property type="match status" value="1"/>
</dbReference>
<dbReference type="AlphaFoldDB" id="A0AA39XVH1"/>
<reference evidence="2" key="1">
    <citation type="submission" date="2023-06" db="EMBL/GenBank/DDBJ databases">
        <title>Genome-scale phylogeny and comparative genomics of the fungal order Sordariales.</title>
        <authorList>
            <consortium name="Lawrence Berkeley National Laboratory"/>
            <person name="Hensen N."/>
            <person name="Bonometti L."/>
            <person name="Westerberg I."/>
            <person name="Brannstrom I.O."/>
            <person name="Guillou S."/>
            <person name="Cros-Aarteil S."/>
            <person name="Calhoun S."/>
            <person name="Haridas S."/>
            <person name="Kuo A."/>
            <person name="Mondo S."/>
            <person name="Pangilinan J."/>
            <person name="Riley R."/>
            <person name="Labutti K."/>
            <person name="Andreopoulos B."/>
            <person name="Lipzen A."/>
            <person name="Chen C."/>
            <person name="Yanf M."/>
            <person name="Daum C."/>
            <person name="Ng V."/>
            <person name="Clum A."/>
            <person name="Steindorff A."/>
            <person name="Ohm R."/>
            <person name="Martin F."/>
            <person name="Silar P."/>
            <person name="Natvig D."/>
            <person name="Lalanne C."/>
            <person name="Gautier V."/>
            <person name="Ament-Velasquez S.L."/>
            <person name="Kruys A."/>
            <person name="Hutchinson M.I."/>
            <person name="Powell A.J."/>
            <person name="Barry K."/>
            <person name="Miller A.N."/>
            <person name="Grigoriev I.V."/>
            <person name="Debuchy R."/>
            <person name="Gladieux P."/>
            <person name="Thoren M.H."/>
            <person name="Johannesson H."/>
        </authorList>
    </citation>
    <scope>NUCLEOTIDE SEQUENCE</scope>
    <source>
        <strain evidence="2">SMH2532-1</strain>
    </source>
</reference>
<dbReference type="Pfam" id="PF24864">
    <property type="entry name" value="DUF7730"/>
    <property type="match status" value="1"/>
</dbReference>
<gene>
    <name evidence="2" type="ORF">B0T16DRAFT_450405</name>
</gene>
<proteinExistence type="predicted"/>
<protein>
    <recommendedName>
        <fullName evidence="1">DUF7730 domain-containing protein</fullName>
    </recommendedName>
</protein>
<evidence type="ECO:0000313" key="3">
    <source>
        <dbReference type="Proteomes" id="UP001174936"/>
    </source>
</evidence>
<dbReference type="InterPro" id="IPR056632">
    <property type="entry name" value="DUF7730"/>
</dbReference>